<protein>
    <submittedName>
        <fullName evidence="2">DUF2127 domain-containing protein</fullName>
    </submittedName>
</protein>
<comment type="caution">
    <text evidence="2">The sequence shown here is derived from an EMBL/GenBank/DDBJ whole genome shotgun (WGS) entry which is preliminary data.</text>
</comment>
<gene>
    <name evidence="2" type="ORF">ENW96_11465</name>
</gene>
<dbReference type="InterPro" id="IPR014591">
    <property type="entry name" value="UCP034455"/>
</dbReference>
<sequence length="165" mass="18462">MGKRYAQVIHRAFEIGIFLKGLNGVLELLGGLLLLFLPLATINSVVGLLTQNELSEDPRDLIANFLVRSAHDLSVRGQVFGGLFLLSHGLIKIGLIVALFQRKLWAYPLAMAVFGLFIVYQMYRYTLSYSAWMISLSGLDAAVILLTYLEYRNLKAEDLSRGPDR</sequence>
<dbReference type="EMBL" id="DTMF01000277">
    <property type="protein sequence ID" value="HGF34982.1"/>
    <property type="molecule type" value="Genomic_DNA"/>
</dbReference>
<accession>A0A7C3V4F4</accession>
<evidence type="ECO:0000256" key="1">
    <source>
        <dbReference type="SAM" id="Phobius"/>
    </source>
</evidence>
<organism evidence="2">
    <name type="scientific">Desulfobacca acetoxidans</name>
    <dbReference type="NCBI Taxonomy" id="60893"/>
    <lineage>
        <taxon>Bacteria</taxon>
        <taxon>Pseudomonadati</taxon>
        <taxon>Thermodesulfobacteriota</taxon>
        <taxon>Desulfobaccia</taxon>
        <taxon>Desulfobaccales</taxon>
        <taxon>Desulfobaccaceae</taxon>
        <taxon>Desulfobacca</taxon>
    </lineage>
</organism>
<dbReference type="AlphaFoldDB" id="A0A7C3V4F4"/>
<proteinExistence type="predicted"/>
<feature type="transmembrane region" description="Helical" evidence="1">
    <location>
        <begin position="105"/>
        <end position="123"/>
    </location>
</feature>
<reference evidence="2" key="1">
    <citation type="journal article" date="2020" name="mSystems">
        <title>Genome- and Community-Level Interaction Insights into Carbon Utilization and Element Cycling Functions of Hydrothermarchaeota in Hydrothermal Sediment.</title>
        <authorList>
            <person name="Zhou Z."/>
            <person name="Liu Y."/>
            <person name="Xu W."/>
            <person name="Pan J."/>
            <person name="Luo Z.H."/>
            <person name="Li M."/>
        </authorList>
    </citation>
    <scope>NUCLEOTIDE SEQUENCE [LARGE SCALE GENOMIC DNA]</scope>
    <source>
        <strain evidence="2">SpSt-897</strain>
    </source>
</reference>
<evidence type="ECO:0000313" key="2">
    <source>
        <dbReference type="EMBL" id="HGF34982.1"/>
    </source>
</evidence>
<name>A0A7C3V4F4_9BACT</name>
<dbReference type="PIRSF" id="PIRSF034455">
    <property type="entry name" value="UCP034455"/>
    <property type="match status" value="1"/>
</dbReference>
<keyword evidence="1" id="KW-0812">Transmembrane</keyword>
<dbReference type="Pfam" id="PF09900">
    <property type="entry name" value="DUF2127"/>
    <property type="match status" value="1"/>
</dbReference>
<keyword evidence="1" id="KW-0472">Membrane</keyword>
<keyword evidence="1" id="KW-1133">Transmembrane helix</keyword>
<feature type="transmembrane region" description="Helical" evidence="1">
    <location>
        <begin position="79"/>
        <end position="100"/>
    </location>
</feature>
<feature type="transmembrane region" description="Helical" evidence="1">
    <location>
        <begin position="21"/>
        <end position="42"/>
    </location>
</feature>
<dbReference type="InterPro" id="IPR021125">
    <property type="entry name" value="DUF2127"/>
</dbReference>
<feature type="transmembrane region" description="Helical" evidence="1">
    <location>
        <begin position="129"/>
        <end position="151"/>
    </location>
</feature>